<feature type="compositionally biased region" description="Polar residues" evidence="1">
    <location>
        <begin position="1"/>
        <end position="11"/>
    </location>
</feature>
<evidence type="ECO:0000313" key="2">
    <source>
        <dbReference type="EMBL" id="KAJ1165765.1"/>
    </source>
</evidence>
<sequence>MTLNHAEQCTACTAGGDSPGPGQRDLAHGSLARSGEGRDESVANENPQQQRSGRTPEAPTVTPALLPVTRTPLHFPPGRLLYSR</sequence>
<name>A0AAV7SP07_PLEWA</name>
<dbReference type="Proteomes" id="UP001066276">
    <property type="component" value="Chromosome 4_2"/>
</dbReference>
<comment type="caution">
    <text evidence="2">The sequence shown here is derived from an EMBL/GenBank/DDBJ whole genome shotgun (WGS) entry which is preliminary data.</text>
</comment>
<dbReference type="EMBL" id="JANPWB010000008">
    <property type="protein sequence ID" value="KAJ1165765.1"/>
    <property type="molecule type" value="Genomic_DNA"/>
</dbReference>
<feature type="compositionally biased region" description="Polar residues" evidence="1">
    <location>
        <begin position="43"/>
        <end position="53"/>
    </location>
</feature>
<organism evidence="2 3">
    <name type="scientific">Pleurodeles waltl</name>
    <name type="common">Iberian ribbed newt</name>
    <dbReference type="NCBI Taxonomy" id="8319"/>
    <lineage>
        <taxon>Eukaryota</taxon>
        <taxon>Metazoa</taxon>
        <taxon>Chordata</taxon>
        <taxon>Craniata</taxon>
        <taxon>Vertebrata</taxon>
        <taxon>Euteleostomi</taxon>
        <taxon>Amphibia</taxon>
        <taxon>Batrachia</taxon>
        <taxon>Caudata</taxon>
        <taxon>Salamandroidea</taxon>
        <taxon>Salamandridae</taxon>
        <taxon>Pleurodelinae</taxon>
        <taxon>Pleurodeles</taxon>
    </lineage>
</organism>
<protein>
    <submittedName>
        <fullName evidence="2">Uncharacterized protein</fullName>
    </submittedName>
</protein>
<proteinExistence type="predicted"/>
<evidence type="ECO:0000313" key="3">
    <source>
        <dbReference type="Proteomes" id="UP001066276"/>
    </source>
</evidence>
<keyword evidence="3" id="KW-1185">Reference proteome</keyword>
<gene>
    <name evidence="2" type="ORF">NDU88_006182</name>
</gene>
<dbReference type="AlphaFoldDB" id="A0AAV7SP07"/>
<reference evidence="2" key="1">
    <citation type="journal article" date="2022" name="bioRxiv">
        <title>Sequencing and chromosome-scale assembly of the giantPleurodeles waltlgenome.</title>
        <authorList>
            <person name="Brown T."/>
            <person name="Elewa A."/>
            <person name="Iarovenko S."/>
            <person name="Subramanian E."/>
            <person name="Araus A.J."/>
            <person name="Petzold A."/>
            <person name="Susuki M."/>
            <person name="Suzuki K.-i.T."/>
            <person name="Hayashi T."/>
            <person name="Toyoda A."/>
            <person name="Oliveira C."/>
            <person name="Osipova E."/>
            <person name="Leigh N.D."/>
            <person name="Simon A."/>
            <person name="Yun M.H."/>
        </authorList>
    </citation>
    <scope>NUCLEOTIDE SEQUENCE</scope>
    <source>
        <strain evidence="2">20211129_DDA</strain>
        <tissue evidence="2">Liver</tissue>
    </source>
</reference>
<evidence type="ECO:0000256" key="1">
    <source>
        <dbReference type="SAM" id="MobiDB-lite"/>
    </source>
</evidence>
<accession>A0AAV7SP07</accession>
<feature type="region of interest" description="Disordered" evidence="1">
    <location>
        <begin position="1"/>
        <end position="84"/>
    </location>
</feature>